<evidence type="ECO:0000313" key="2">
    <source>
        <dbReference type="EMBL" id="KAF8467947.1"/>
    </source>
</evidence>
<dbReference type="EMBL" id="WHVB01000034">
    <property type="protein sequence ID" value="KAF8467947.1"/>
    <property type="molecule type" value="Genomic_DNA"/>
</dbReference>
<keyword evidence="3" id="KW-1185">Reference proteome</keyword>
<reference evidence="2" key="1">
    <citation type="submission" date="2019-10" db="EMBL/GenBank/DDBJ databases">
        <authorList>
            <consortium name="DOE Joint Genome Institute"/>
            <person name="Kuo A."/>
            <person name="Miyauchi S."/>
            <person name="Kiss E."/>
            <person name="Drula E."/>
            <person name="Kohler A."/>
            <person name="Sanchez-Garcia M."/>
            <person name="Andreopoulos B."/>
            <person name="Barry K.W."/>
            <person name="Bonito G."/>
            <person name="Buee M."/>
            <person name="Carver A."/>
            <person name="Chen C."/>
            <person name="Cichocki N."/>
            <person name="Clum A."/>
            <person name="Culley D."/>
            <person name="Crous P.W."/>
            <person name="Fauchery L."/>
            <person name="Girlanda M."/>
            <person name="Hayes R."/>
            <person name="Keri Z."/>
            <person name="LaButti K."/>
            <person name="Lipzen A."/>
            <person name="Lombard V."/>
            <person name="Magnuson J."/>
            <person name="Maillard F."/>
            <person name="Morin E."/>
            <person name="Murat C."/>
            <person name="Nolan M."/>
            <person name="Ohm R."/>
            <person name="Pangilinan J."/>
            <person name="Pereira M."/>
            <person name="Perotto S."/>
            <person name="Peter M."/>
            <person name="Riley R."/>
            <person name="Sitrit Y."/>
            <person name="Stielow B."/>
            <person name="Szollosi G."/>
            <person name="Zifcakova L."/>
            <person name="Stursova M."/>
            <person name="Spatafora J.W."/>
            <person name="Tedersoo L."/>
            <person name="Vaario L.-M."/>
            <person name="Yamada A."/>
            <person name="Yan M."/>
            <person name="Wang P."/>
            <person name="Xu J."/>
            <person name="Bruns T."/>
            <person name="Baldrian P."/>
            <person name="Vilgalys R."/>
            <person name="Henrissat B."/>
            <person name="Grigoriev I.V."/>
            <person name="Hibbett D."/>
            <person name="Nagy L.G."/>
            <person name="Martin F.M."/>
        </authorList>
    </citation>
    <scope>NUCLEOTIDE SEQUENCE</scope>
    <source>
        <strain evidence="2">Prilba</strain>
    </source>
</reference>
<keyword evidence="1" id="KW-0812">Transmembrane</keyword>
<keyword evidence="1" id="KW-1133">Transmembrane helix</keyword>
<accession>A0A9P5JXQ9</accession>
<feature type="transmembrane region" description="Helical" evidence="1">
    <location>
        <begin position="7"/>
        <end position="27"/>
    </location>
</feature>
<gene>
    <name evidence="2" type="ORF">DFH94DRAFT_777505</name>
</gene>
<name>A0A9P5JXQ9_9AGAM</name>
<proteinExistence type="predicted"/>
<evidence type="ECO:0000313" key="3">
    <source>
        <dbReference type="Proteomes" id="UP000759537"/>
    </source>
</evidence>
<dbReference type="AlphaFoldDB" id="A0A9P5JXQ9"/>
<reference evidence="2" key="2">
    <citation type="journal article" date="2020" name="Nat. Commun.">
        <title>Large-scale genome sequencing of mycorrhizal fungi provides insights into the early evolution of symbiotic traits.</title>
        <authorList>
            <person name="Miyauchi S."/>
            <person name="Kiss E."/>
            <person name="Kuo A."/>
            <person name="Drula E."/>
            <person name="Kohler A."/>
            <person name="Sanchez-Garcia M."/>
            <person name="Morin E."/>
            <person name="Andreopoulos B."/>
            <person name="Barry K.W."/>
            <person name="Bonito G."/>
            <person name="Buee M."/>
            <person name="Carver A."/>
            <person name="Chen C."/>
            <person name="Cichocki N."/>
            <person name="Clum A."/>
            <person name="Culley D."/>
            <person name="Crous P.W."/>
            <person name="Fauchery L."/>
            <person name="Girlanda M."/>
            <person name="Hayes R.D."/>
            <person name="Keri Z."/>
            <person name="LaButti K."/>
            <person name="Lipzen A."/>
            <person name="Lombard V."/>
            <person name="Magnuson J."/>
            <person name="Maillard F."/>
            <person name="Murat C."/>
            <person name="Nolan M."/>
            <person name="Ohm R.A."/>
            <person name="Pangilinan J."/>
            <person name="Pereira M.F."/>
            <person name="Perotto S."/>
            <person name="Peter M."/>
            <person name="Pfister S."/>
            <person name="Riley R."/>
            <person name="Sitrit Y."/>
            <person name="Stielow J.B."/>
            <person name="Szollosi G."/>
            <person name="Zifcakova L."/>
            <person name="Stursova M."/>
            <person name="Spatafora J.W."/>
            <person name="Tedersoo L."/>
            <person name="Vaario L.M."/>
            <person name="Yamada A."/>
            <person name="Yan M."/>
            <person name="Wang P."/>
            <person name="Xu J."/>
            <person name="Bruns T."/>
            <person name="Baldrian P."/>
            <person name="Vilgalys R."/>
            <person name="Dunand C."/>
            <person name="Henrissat B."/>
            <person name="Grigoriev I.V."/>
            <person name="Hibbett D."/>
            <person name="Nagy L.G."/>
            <person name="Martin F.M."/>
        </authorList>
    </citation>
    <scope>NUCLEOTIDE SEQUENCE</scope>
    <source>
        <strain evidence="2">Prilba</strain>
    </source>
</reference>
<organism evidence="2 3">
    <name type="scientific">Russula ochroleuca</name>
    <dbReference type="NCBI Taxonomy" id="152965"/>
    <lineage>
        <taxon>Eukaryota</taxon>
        <taxon>Fungi</taxon>
        <taxon>Dikarya</taxon>
        <taxon>Basidiomycota</taxon>
        <taxon>Agaricomycotina</taxon>
        <taxon>Agaricomycetes</taxon>
        <taxon>Russulales</taxon>
        <taxon>Russulaceae</taxon>
        <taxon>Russula</taxon>
    </lineage>
</organism>
<comment type="caution">
    <text evidence="2">The sequence shown here is derived from an EMBL/GenBank/DDBJ whole genome shotgun (WGS) entry which is preliminary data.</text>
</comment>
<evidence type="ECO:0000256" key="1">
    <source>
        <dbReference type="SAM" id="Phobius"/>
    </source>
</evidence>
<protein>
    <submittedName>
        <fullName evidence="2">Uncharacterized protein</fullName>
    </submittedName>
</protein>
<dbReference type="Proteomes" id="UP000759537">
    <property type="component" value="Unassembled WGS sequence"/>
</dbReference>
<keyword evidence="1" id="KW-0472">Membrane</keyword>
<sequence length="170" mass="19049">MRESDSLPAYVFPVLSLFLLSSTPLPVVSPLLFSPKSLVVFILGSVFSLGYIHNPTCTTTNDPYVSLPLPRLYLLAPSCVRGCIAIECLVFSDQINEVKKSCLLLLISTSTLVRARFLVRPRPINEMPGYRLHSSIHHLKPSNRSEIEAETCESYRYIIYSKNNRAKSST</sequence>